<dbReference type="Gene3D" id="3.20.20.20">
    <property type="entry name" value="Dihydropteroate synthase-like"/>
    <property type="match status" value="1"/>
</dbReference>
<gene>
    <name evidence="11" type="primary">folP</name>
    <name evidence="11" type="ORF">GCM10023231_27700</name>
</gene>
<keyword evidence="6 9" id="KW-0479">Metal-binding</keyword>
<proteinExistence type="inferred from homology"/>
<dbReference type="InterPro" id="IPR006390">
    <property type="entry name" value="DHP_synth_dom"/>
</dbReference>
<organism evidence="11 12">
    <name type="scientific">Olivibacter ginsenosidimutans</name>
    <dbReference type="NCBI Taxonomy" id="1176537"/>
    <lineage>
        <taxon>Bacteria</taxon>
        <taxon>Pseudomonadati</taxon>
        <taxon>Bacteroidota</taxon>
        <taxon>Sphingobacteriia</taxon>
        <taxon>Sphingobacteriales</taxon>
        <taxon>Sphingobacteriaceae</taxon>
        <taxon>Olivibacter</taxon>
    </lineage>
</organism>
<keyword evidence="8 9" id="KW-0289">Folate biosynthesis</keyword>
<evidence type="ECO:0000256" key="5">
    <source>
        <dbReference type="ARBA" id="ARBA00022679"/>
    </source>
</evidence>
<evidence type="ECO:0000256" key="6">
    <source>
        <dbReference type="ARBA" id="ARBA00022723"/>
    </source>
</evidence>
<dbReference type="EMBL" id="BAABIQ010000038">
    <property type="protein sequence ID" value="GAA4797580.1"/>
    <property type="molecule type" value="Genomic_DNA"/>
</dbReference>
<evidence type="ECO:0000259" key="10">
    <source>
        <dbReference type="PROSITE" id="PS50972"/>
    </source>
</evidence>
<dbReference type="PROSITE" id="PS50972">
    <property type="entry name" value="PTERIN_BINDING"/>
    <property type="match status" value="1"/>
</dbReference>
<reference evidence="12" key="1">
    <citation type="journal article" date="2019" name="Int. J. Syst. Evol. Microbiol.">
        <title>The Global Catalogue of Microorganisms (GCM) 10K type strain sequencing project: providing services to taxonomists for standard genome sequencing and annotation.</title>
        <authorList>
            <consortium name="The Broad Institute Genomics Platform"/>
            <consortium name="The Broad Institute Genome Sequencing Center for Infectious Disease"/>
            <person name="Wu L."/>
            <person name="Ma J."/>
        </authorList>
    </citation>
    <scope>NUCLEOTIDE SEQUENCE [LARGE SCALE GENOMIC DNA]</scope>
    <source>
        <strain evidence="12">JCM 18200</strain>
    </source>
</reference>
<comment type="similarity">
    <text evidence="9">Belongs to the DHPS family.</text>
</comment>
<dbReference type="RefSeq" id="WP_345232393.1">
    <property type="nucleotide sequence ID" value="NZ_BAABIQ010000038.1"/>
</dbReference>
<keyword evidence="7 9" id="KW-0460">Magnesium</keyword>
<dbReference type="PROSITE" id="PS00793">
    <property type="entry name" value="DHPS_2"/>
    <property type="match status" value="1"/>
</dbReference>
<name>A0ABP9BQM6_9SPHI</name>
<evidence type="ECO:0000256" key="9">
    <source>
        <dbReference type="RuleBase" id="RU361205"/>
    </source>
</evidence>
<evidence type="ECO:0000313" key="12">
    <source>
        <dbReference type="Proteomes" id="UP001501411"/>
    </source>
</evidence>
<evidence type="ECO:0000256" key="7">
    <source>
        <dbReference type="ARBA" id="ARBA00022842"/>
    </source>
</evidence>
<dbReference type="Proteomes" id="UP001501411">
    <property type="component" value="Unassembled WGS sequence"/>
</dbReference>
<dbReference type="PROSITE" id="PS00792">
    <property type="entry name" value="DHPS_1"/>
    <property type="match status" value="1"/>
</dbReference>
<evidence type="ECO:0000313" key="11">
    <source>
        <dbReference type="EMBL" id="GAA4797580.1"/>
    </source>
</evidence>
<dbReference type="PANTHER" id="PTHR20941">
    <property type="entry name" value="FOLATE SYNTHESIS PROTEINS"/>
    <property type="match status" value="1"/>
</dbReference>
<comment type="pathway">
    <text evidence="3 9">Cofactor biosynthesis; tetrahydrofolate biosynthesis; 7,8-dihydrofolate from 2-amino-4-hydroxy-6-hydroxymethyl-7,8-dihydropteridine diphosphate and 4-aminobenzoate: step 1/2.</text>
</comment>
<dbReference type="InterPro" id="IPR045031">
    <property type="entry name" value="DHP_synth-like"/>
</dbReference>
<evidence type="ECO:0000256" key="8">
    <source>
        <dbReference type="ARBA" id="ARBA00022909"/>
    </source>
</evidence>
<protein>
    <recommendedName>
        <fullName evidence="4 9">Dihydropteroate synthase</fullName>
        <shortName evidence="9">DHPS</shortName>
        <ecNumber evidence="4 9">2.5.1.15</ecNumber>
    </recommendedName>
    <alternativeName>
        <fullName evidence="9">Dihydropteroate pyrophosphorylase</fullName>
    </alternativeName>
</protein>
<accession>A0ABP9BQM6</accession>
<evidence type="ECO:0000256" key="4">
    <source>
        <dbReference type="ARBA" id="ARBA00012458"/>
    </source>
</evidence>
<sequence>MKFCNVGGQLLEFHPPKIMGILNVTPDSFFDGGEHFALDQALDRAAVLLQEGADILDVGAYSSRPGAREISTQEEIDRLLPVVEHLVRSYPKAILSIDTFRAAVAQEAIKAGAHLINDISGGNLDEDLFDVVAALGVPYILMHSRGNPQTMQKQTTYADLIEDILAELLPKIDQLRALGVKDIILDPGFGFAKTLTQNYELLQRIDELKILGLPILGALSRKSMIYKLLGVGPKEALNGTTVLHTILLTKGVELIRVHDVKEAVEVRKVVAQLYQNSQ</sequence>
<evidence type="ECO:0000256" key="3">
    <source>
        <dbReference type="ARBA" id="ARBA00004763"/>
    </source>
</evidence>
<feature type="domain" description="Pterin-binding" evidence="10">
    <location>
        <begin position="16"/>
        <end position="268"/>
    </location>
</feature>
<comment type="catalytic activity">
    <reaction evidence="1">
        <text>(7,8-dihydropterin-6-yl)methyl diphosphate + 4-aminobenzoate = 7,8-dihydropteroate + diphosphate</text>
        <dbReference type="Rhea" id="RHEA:19949"/>
        <dbReference type="ChEBI" id="CHEBI:17836"/>
        <dbReference type="ChEBI" id="CHEBI:17839"/>
        <dbReference type="ChEBI" id="CHEBI:33019"/>
        <dbReference type="ChEBI" id="CHEBI:72950"/>
        <dbReference type="EC" id="2.5.1.15"/>
    </reaction>
</comment>
<keyword evidence="12" id="KW-1185">Reference proteome</keyword>
<dbReference type="CDD" id="cd00739">
    <property type="entry name" value="DHPS"/>
    <property type="match status" value="1"/>
</dbReference>
<dbReference type="InterPro" id="IPR000489">
    <property type="entry name" value="Pterin-binding_dom"/>
</dbReference>
<comment type="cofactor">
    <cofactor evidence="2 9">
        <name>Mg(2+)</name>
        <dbReference type="ChEBI" id="CHEBI:18420"/>
    </cofactor>
</comment>
<dbReference type="Pfam" id="PF00809">
    <property type="entry name" value="Pterin_bind"/>
    <property type="match status" value="1"/>
</dbReference>
<dbReference type="NCBIfam" id="TIGR01496">
    <property type="entry name" value="DHPS"/>
    <property type="match status" value="1"/>
</dbReference>
<evidence type="ECO:0000256" key="1">
    <source>
        <dbReference type="ARBA" id="ARBA00000012"/>
    </source>
</evidence>
<evidence type="ECO:0000256" key="2">
    <source>
        <dbReference type="ARBA" id="ARBA00001946"/>
    </source>
</evidence>
<keyword evidence="5 9" id="KW-0808">Transferase</keyword>
<dbReference type="InterPro" id="IPR011005">
    <property type="entry name" value="Dihydropteroate_synth-like_sf"/>
</dbReference>
<comment type="caution">
    <text evidence="11">The sequence shown here is derived from an EMBL/GenBank/DDBJ whole genome shotgun (WGS) entry which is preliminary data.</text>
</comment>
<dbReference type="EC" id="2.5.1.15" evidence="4 9"/>
<dbReference type="PANTHER" id="PTHR20941:SF1">
    <property type="entry name" value="FOLIC ACID SYNTHESIS PROTEIN FOL1"/>
    <property type="match status" value="1"/>
</dbReference>
<dbReference type="SUPFAM" id="SSF51717">
    <property type="entry name" value="Dihydropteroate synthetase-like"/>
    <property type="match status" value="1"/>
</dbReference>
<comment type="function">
    <text evidence="9">Catalyzes the condensation of para-aminobenzoate (pABA) with 6-hydroxymethyl-7,8-dihydropterin diphosphate (DHPt-PP) to form 7,8-dihydropteroate (H2Pte), the immediate precursor of folate derivatives.</text>
</comment>